<dbReference type="Proteomes" id="UP000800038">
    <property type="component" value="Unassembled WGS sequence"/>
</dbReference>
<evidence type="ECO:0000256" key="1">
    <source>
        <dbReference type="SAM" id="MobiDB-lite"/>
    </source>
</evidence>
<evidence type="ECO:0000313" key="2">
    <source>
        <dbReference type="EMBL" id="KAF1947494.1"/>
    </source>
</evidence>
<gene>
    <name evidence="2" type="ORF">EJ02DRAFT_507927</name>
</gene>
<reference evidence="2" key="1">
    <citation type="journal article" date="2020" name="Stud. Mycol.">
        <title>101 Dothideomycetes genomes: a test case for predicting lifestyles and emergence of pathogens.</title>
        <authorList>
            <person name="Haridas S."/>
            <person name="Albert R."/>
            <person name="Binder M."/>
            <person name="Bloem J."/>
            <person name="Labutti K."/>
            <person name="Salamov A."/>
            <person name="Andreopoulos B."/>
            <person name="Baker S."/>
            <person name="Barry K."/>
            <person name="Bills G."/>
            <person name="Bluhm B."/>
            <person name="Cannon C."/>
            <person name="Castanera R."/>
            <person name="Culley D."/>
            <person name="Daum C."/>
            <person name="Ezra D."/>
            <person name="Gonzalez J."/>
            <person name="Henrissat B."/>
            <person name="Kuo A."/>
            <person name="Liang C."/>
            <person name="Lipzen A."/>
            <person name="Lutzoni F."/>
            <person name="Magnuson J."/>
            <person name="Mondo S."/>
            <person name="Nolan M."/>
            <person name="Ohm R."/>
            <person name="Pangilinan J."/>
            <person name="Park H.-J."/>
            <person name="Ramirez L."/>
            <person name="Alfaro M."/>
            <person name="Sun H."/>
            <person name="Tritt A."/>
            <person name="Yoshinaga Y."/>
            <person name="Zwiers L.-H."/>
            <person name="Turgeon B."/>
            <person name="Goodwin S."/>
            <person name="Spatafora J."/>
            <person name="Crous P."/>
            <person name="Grigoriev I."/>
        </authorList>
    </citation>
    <scope>NUCLEOTIDE SEQUENCE</scope>
    <source>
        <strain evidence="2">CBS 161.51</strain>
    </source>
</reference>
<dbReference type="OrthoDB" id="3792834at2759"/>
<feature type="region of interest" description="Disordered" evidence="1">
    <location>
        <begin position="1"/>
        <end position="121"/>
    </location>
</feature>
<proteinExistence type="predicted"/>
<name>A0A6A5T5X9_9PLEO</name>
<protein>
    <submittedName>
        <fullName evidence="2">Uncharacterized protein</fullName>
    </submittedName>
</protein>
<keyword evidence="3" id="KW-1185">Reference proteome</keyword>
<accession>A0A6A5T5X9</accession>
<feature type="compositionally biased region" description="Polar residues" evidence="1">
    <location>
        <begin position="42"/>
        <end position="54"/>
    </location>
</feature>
<feature type="compositionally biased region" description="Gly residues" evidence="1">
    <location>
        <begin position="15"/>
        <end position="34"/>
    </location>
</feature>
<feature type="region of interest" description="Disordered" evidence="1">
    <location>
        <begin position="262"/>
        <end position="293"/>
    </location>
</feature>
<organism evidence="2 3">
    <name type="scientific">Clathrospora elynae</name>
    <dbReference type="NCBI Taxonomy" id="706981"/>
    <lineage>
        <taxon>Eukaryota</taxon>
        <taxon>Fungi</taxon>
        <taxon>Dikarya</taxon>
        <taxon>Ascomycota</taxon>
        <taxon>Pezizomycotina</taxon>
        <taxon>Dothideomycetes</taxon>
        <taxon>Pleosporomycetidae</taxon>
        <taxon>Pleosporales</taxon>
        <taxon>Diademaceae</taxon>
        <taxon>Clathrospora</taxon>
    </lineage>
</organism>
<feature type="compositionally biased region" description="Basic and acidic residues" evidence="1">
    <location>
        <begin position="274"/>
        <end position="293"/>
    </location>
</feature>
<evidence type="ECO:0000313" key="3">
    <source>
        <dbReference type="Proteomes" id="UP000800038"/>
    </source>
</evidence>
<dbReference type="AlphaFoldDB" id="A0A6A5T5X9"/>
<sequence>MPKQKAMFTKRVSGCGRGGGRGGGRGSMDGGGGRPFKLKLNFSASSRASATPQPEESPVEDEGLPTVPAPAPITTRGGRAVHKPQYSGVVQGSDYERATDHSSIGHRLDDEDDYPSRVQSSSPLRTYAHAAPGIISMSQQKCKQGRPRKNAPLNPALNNFYEEDVPFSTFAPPSPRPDPGVFKASDEVYVVLNALRSTPTSPIDLPGLINAKDAHQPQPYSAKFLTDLYILCYQSKCWHLCDMIADTWIRAFHAQRRNGQKNPAYQTWRPNTALERRKRDAQEAKRKGIPDLHPEFDTHAPDYGLEAADPELDEDVTAMHTDLLNKLYDHTDKQCGARLLWADALALSGDKMEKAIESATKRGHALHADLLFNIMQTSLRMLRRKLTLKIEESTEGAWCRRYHEHAKYGRVCYRKVACDEEKEGERVMEGEGGYGVIADDENEQANLEAMEAFMQAELARDDGQGKKRMFEDVEYGEVSGAKRVRFDGGDVDAEGDSE</sequence>
<dbReference type="EMBL" id="ML975998">
    <property type="protein sequence ID" value="KAF1947494.1"/>
    <property type="molecule type" value="Genomic_DNA"/>
</dbReference>